<dbReference type="SUPFAM" id="SSF54001">
    <property type="entry name" value="Cysteine proteinases"/>
    <property type="match status" value="1"/>
</dbReference>
<dbReference type="AlphaFoldDB" id="A0A6C0I560"/>
<organism evidence="5">
    <name type="scientific">viral metagenome</name>
    <dbReference type="NCBI Taxonomy" id="1070528"/>
    <lineage>
        <taxon>unclassified sequences</taxon>
        <taxon>metagenomes</taxon>
        <taxon>organismal metagenomes</taxon>
    </lineage>
</organism>
<reference evidence="5" key="1">
    <citation type="journal article" date="2020" name="Nature">
        <title>Giant virus diversity and host interactions through global metagenomics.</title>
        <authorList>
            <person name="Schulz F."/>
            <person name="Roux S."/>
            <person name="Paez-Espino D."/>
            <person name="Jungbluth S."/>
            <person name="Walsh D.A."/>
            <person name="Denef V.J."/>
            <person name="McMahon K.D."/>
            <person name="Konstantinidis K.T."/>
            <person name="Eloe-Fadrosh E.A."/>
            <person name="Kyrpides N.C."/>
            <person name="Woyke T."/>
        </authorList>
    </citation>
    <scope>NUCLEOTIDE SEQUENCE</scope>
    <source>
        <strain evidence="5">GVMAG-M-3300023184-190</strain>
    </source>
</reference>
<evidence type="ECO:0000259" key="4">
    <source>
        <dbReference type="Pfam" id="PF02902"/>
    </source>
</evidence>
<keyword evidence="2" id="KW-0378">Hydrolase</keyword>
<evidence type="ECO:0000256" key="3">
    <source>
        <dbReference type="SAM" id="MobiDB-lite"/>
    </source>
</evidence>
<accession>A0A6C0I560</accession>
<dbReference type="InterPro" id="IPR038765">
    <property type="entry name" value="Papain-like_cys_pep_sf"/>
</dbReference>
<dbReference type="Pfam" id="PF02902">
    <property type="entry name" value="Peptidase_C48"/>
    <property type="match status" value="1"/>
</dbReference>
<sequence length="365" mass="42750">MKKKTHPKEKIRSKKNRCRYTKKEKRKPTLKTKKLKERYAKSRRVFLGGNAKVTTKEFRKLNCNPAVRGKTPKEVDTCYTNDLLIKLKDAHNSKNASSAITVNEPKEIWTELKDKMSSCTAEDCWLDQLMDPGEKSRIDKETFAPDQPDDWKGEKNPWLSNFDIYNVLFQYETPYPHFKMVGPTPIDFDHKPQGDRCVWEDLCKFSIKDYQDQKKTKIGIVFNLDEHDKGGSHWVSMFIDLEHNYLFFLDSAGDTMPDEIKVFVDRVTKDAKTQGITLTFYENAPVAHQTGESECGIYAIFFIITMLTLEKSEMKKLDDDMEMVTEPFKDYKEAIKFFKEKRIPDHFVTPFRTKYFNIPDSFLTT</sequence>
<name>A0A6C0I560_9ZZZZ</name>
<proteinExistence type="predicted"/>
<evidence type="ECO:0000313" key="5">
    <source>
        <dbReference type="EMBL" id="QHT87720.1"/>
    </source>
</evidence>
<feature type="domain" description="Ubiquitin-like protease family profile" evidence="4">
    <location>
        <begin position="222"/>
        <end position="328"/>
    </location>
</feature>
<evidence type="ECO:0000256" key="2">
    <source>
        <dbReference type="ARBA" id="ARBA00022801"/>
    </source>
</evidence>
<dbReference type="Gene3D" id="3.40.395.10">
    <property type="entry name" value="Adenoviral Proteinase, Chain A"/>
    <property type="match status" value="1"/>
</dbReference>
<dbReference type="GO" id="GO:0008234">
    <property type="term" value="F:cysteine-type peptidase activity"/>
    <property type="evidence" value="ECO:0007669"/>
    <property type="project" value="InterPro"/>
</dbReference>
<dbReference type="EMBL" id="MN740100">
    <property type="protein sequence ID" value="QHT87720.1"/>
    <property type="molecule type" value="Genomic_DNA"/>
</dbReference>
<dbReference type="GO" id="GO:0006508">
    <property type="term" value="P:proteolysis"/>
    <property type="evidence" value="ECO:0007669"/>
    <property type="project" value="UniProtKB-KW"/>
</dbReference>
<protein>
    <recommendedName>
        <fullName evidence="4">Ubiquitin-like protease family profile domain-containing protein</fullName>
    </recommendedName>
</protein>
<evidence type="ECO:0000256" key="1">
    <source>
        <dbReference type="ARBA" id="ARBA00022670"/>
    </source>
</evidence>
<dbReference type="InterPro" id="IPR003653">
    <property type="entry name" value="Peptidase_C48_C"/>
</dbReference>
<keyword evidence="1" id="KW-0645">Protease</keyword>
<feature type="region of interest" description="Disordered" evidence="3">
    <location>
        <begin position="1"/>
        <end position="32"/>
    </location>
</feature>